<dbReference type="GO" id="GO:0015562">
    <property type="term" value="F:efflux transmembrane transporter activity"/>
    <property type="evidence" value="ECO:0007669"/>
    <property type="project" value="InterPro"/>
</dbReference>
<accession>A0AAW8JCJ3</accession>
<comment type="similarity">
    <text evidence="1">Belongs to the outer membrane factor (OMF) (TC 1.B.17) family.</text>
</comment>
<sequence length="464" mass="52393">MSKKTFKSMADQALDHSSGVVIPQRVMSWASLALLAMFTLPVVGHSKSTENLSLSNALEKVKTFQATQGVWQTQAQIANANKKQAKLWINPNLSIEQSGFKNDQEKELSIGISQRLDLFGERKAQQKLAEISSNQVALKQQIYQAQLELVVKHLWSQLAILELERDVVLEQLKNSQENLQATEKRYQAGNIAQVDVDRIRINTLENERLFKQAELELKVARQNLSQLWGESSSLLSIDQNPKNLWPFDSISNVERFQKDNLLEKSLQLQILESKTNIDVLKAEARPNPTLNAGIKRTSSPDSSTENQVLLGVEIPLNIFNRNQYGVEISQAKQQLLDRQQQFYRSQNKIKVSHLLSELNDLSSQFQQLQNIQIPLALRVQQKTLQGFQAGKFAVTDVQQATMQLQDVRLRRVQLLKTAWQRAITAESLSLGVSPEQIMAADALDQLNQNAWQDTQNLPVIGGGK</sequence>
<dbReference type="Pfam" id="PF02321">
    <property type="entry name" value="OEP"/>
    <property type="match status" value="1"/>
</dbReference>
<gene>
    <name evidence="3" type="ORF">RFH51_00645</name>
</gene>
<dbReference type="PANTHER" id="PTHR30203">
    <property type="entry name" value="OUTER MEMBRANE CATION EFFLUX PROTEIN"/>
    <property type="match status" value="1"/>
</dbReference>
<feature type="coiled-coil region" evidence="2">
    <location>
        <begin position="158"/>
        <end position="189"/>
    </location>
</feature>
<dbReference type="SUPFAM" id="SSF56954">
    <property type="entry name" value="Outer membrane efflux proteins (OEP)"/>
    <property type="match status" value="1"/>
</dbReference>
<evidence type="ECO:0000313" key="3">
    <source>
        <dbReference type="EMBL" id="MDQ9069978.1"/>
    </source>
</evidence>
<dbReference type="InterPro" id="IPR003423">
    <property type="entry name" value="OMP_efflux"/>
</dbReference>
<dbReference type="EMBL" id="JAVIDA010000001">
    <property type="protein sequence ID" value="MDQ9069978.1"/>
    <property type="molecule type" value="Genomic_DNA"/>
</dbReference>
<evidence type="ECO:0000256" key="1">
    <source>
        <dbReference type="ARBA" id="ARBA00007613"/>
    </source>
</evidence>
<keyword evidence="2" id="KW-0175">Coiled coil</keyword>
<evidence type="ECO:0000313" key="4">
    <source>
        <dbReference type="Proteomes" id="UP001243195"/>
    </source>
</evidence>
<dbReference type="PANTHER" id="PTHR30203:SF24">
    <property type="entry name" value="BLR4935 PROTEIN"/>
    <property type="match status" value="1"/>
</dbReference>
<organism evidence="3 4">
    <name type="scientific">Acinetobacter gerneri</name>
    <dbReference type="NCBI Taxonomy" id="202952"/>
    <lineage>
        <taxon>Bacteria</taxon>
        <taxon>Pseudomonadati</taxon>
        <taxon>Pseudomonadota</taxon>
        <taxon>Gammaproteobacteria</taxon>
        <taxon>Moraxellales</taxon>
        <taxon>Moraxellaceae</taxon>
        <taxon>Acinetobacter</taxon>
    </lineage>
</organism>
<dbReference type="Gene3D" id="1.20.1600.10">
    <property type="entry name" value="Outer membrane efflux proteins (OEP)"/>
    <property type="match status" value="1"/>
</dbReference>
<dbReference type="Proteomes" id="UP001243195">
    <property type="component" value="Unassembled WGS sequence"/>
</dbReference>
<dbReference type="InterPro" id="IPR010131">
    <property type="entry name" value="MdtP/NodT-like"/>
</dbReference>
<comment type="caution">
    <text evidence="3">The sequence shown here is derived from an EMBL/GenBank/DDBJ whole genome shotgun (WGS) entry which is preliminary data.</text>
</comment>
<dbReference type="AlphaFoldDB" id="A0AAW8JCJ3"/>
<protein>
    <submittedName>
        <fullName evidence="3">TolC family protein</fullName>
    </submittedName>
</protein>
<name>A0AAW8JCJ3_9GAMM</name>
<evidence type="ECO:0000256" key="2">
    <source>
        <dbReference type="SAM" id="Coils"/>
    </source>
</evidence>
<proteinExistence type="inferred from homology"/>
<reference evidence="3" key="1">
    <citation type="submission" date="2023-08" db="EMBL/GenBank/DDBJ databases">
        <title>Emergence of clinically-relevant ST2 carbapenem-resistant Acinetobacter baumannii strains in hospital sewages in Zhejiang, East of China.</title>
        <authorList>
            <person name="Kaichao C."/>
            <person name="Zhang R."/>
        </authorList>
    </citation>
    <scope>NUCLEOTIDE SEQUENCE</scope>
    <source>
        <strain evidence="3">M-SY-60</strain>
    </source>
</reference>